<comment type="caution">
    <text evidence="3">The sequence shown here is derived from an EMBL/GenBank/DDBJ whole genome shotgun (WGS) entry which is preliminary data.</text>
</comment>
<keyword evidence="3" id="KW-0540">Nuclease</keyword>
<proteinExistence type="predicted"/>
<dbReference type="RefSeq" id="WP_122254868.1">
    <property type="nucleotide sequence ID" value="NZ_QMGS01000083.1"/>
</dbReference>
<evidence type="ECO:0000313" key="3">
    <source>
        <dbReference type="EMBL" id="RMW80975.1"/>
    </source>
</evidence>
<keyword evidence="4" id="KW-1185">Reference proteome</keyword>
<accession>A0ABX9VSX3</accession>
<dbReference type="Pfam" id="PF13175">
    <property type="entry name" value="AAA_15"/>
    <property type="match status" value="1"/>
</dbReference>
<organism evidence="3 4">
    <name type="scientific">Aggregatibacter aphrophilus</name>
    <name type="common">Haemophilus aphrophilus</name>
    <dbReference type="NCBI Taxonomy" id="732"/>
    <lineage>
        <taxon>Bacteria</taxon>
        <taxon>Pseudomonadati</taxon>
        <taxon>Pseudomonadota</taxon>
        <taxon>Gammaproteobacteria</taxon>
        <taxon>Pasteurellales</taxon>
        <taxon>Pasteurellaceae</taxon>
        <taxon>Aggregatibacter</taxon>
    </lineage>
</organism>
<dbReference type="PANTHER" id="PTHR43581:SF4">
    <property type="entry name" value="ATP_GTP PHOSPHATASE"/>
    <property type="match status" value="1"/>
</dbReference>
<keyword evidence="3" id="KW-0255">Endonuclease</keyword>
<evidence type="ECO:0000259" key="1">
    <source>
        <dbReference type="Pfam" id="PF13175"/>
    </source>
</evidence>
<gene>
    <name evidence="3" type="ORF">DOL88_08545</name>
</gene>
<keyword evidence="3" id="KW-0378">Hydrolase</keyword>
<dbReference type="Gene3D" id="3.40.50.300">
    <property type="entry name" value="P-loop containing nucleotide triphosphate hydrolases"/>
    <property type="match status" value="1"/>
</dbReference>
<dbReference type="PANTHER" id="PTHR43581">
    <property type="entry name" value="ATP/GTP PHOSPHATASE"/>
    <property type="match status" value="1"/>
</dbReference>
<dbReference type="Pfam" id="PF20469">
    <property type="entry name" value="OLD-like_TOPRIM"/>
    <property type="match status" value="1"/>
</dbReference>
<dbReference type="CDD" id="cd01026">
    <property type="entry name" value="TOPRIM_OLD"/>
    <property type="match status" value="1"/>
</dbReference>
<dbReference type="InterPro" id="IPR034139">
    <property type="entry name" value="TOPRIM_OLD"/>
</dbReference>
<dbReference type="InterPro" id="IPR041685">
    <property type="entry name" value="AAA_GajA/Old/RecF-like"/>
</dbReference>
<reference evidence="3 4" key="1">
    <citation type="journal article" date="2019" name="J. Oral Microbiol.">
        <title>Role of OmpA1 and OmpA2 in Aggregatibacter actinomycetemcomitans and Aggregatibacter aphrophilus serum resistance.</title>
        <authorList>
            <person name="Lindholm M."/>
            <person name="Min Aung K."/>
            <person name="Nyunt Wai S."/>
            <person name="Oscarsson J."/>
        </authorList>
    </citation>
    <scope>NUCLEOTIDE SEQUENCE [LARGE SCALE GENOMIC DNA]</scope>
    <source>
        <strain evidence="3 4">HK83</strain>
    </source>
</reference>
<dbReference type="InterPro" id="IPR051396">
    <property type="entry name" value="Bact_Antivir_Def_Nuclease"/>
</dbReference>
<dbReference type="Proteomes" id="UP000274211">
    <property type="component" value="Unassembled WGS sequence"/>
</dbReference>
<dbReference type="InterPro" id="IPR027417">
    <property type="entry name" value="P-loop_NTPase"/>
</dbReference>
<dbReference type="SUPFAM" id="SSF52540">
    <property type="entry name" value="P-loop containing nucleoside triphosphate hydrolases"/>
    <property type="match status" value="1"/>
</dbReference>
<sequence length="655" mass="75323">MNITSARIKNFRLLSDVKLALENKTTVIVGRNNSGKTSLTEVIRRFLGNDSPSFQLEDFSTECYEKFLKLFEKKLADDKRMEESLDNSSEIEFRNSLPAIELCLTIEYDKNLPDFGTLSPFIIDLNENCTQTHIIIKYELEYGKINEFLNEIDLENKILFSQELKKRISKFFTTKVWAQDPNDINNKKELTLRDVKKLVQVNFINAQRGLDDVTTKESKPLARLLEEFFDTTSMSKEAQDKSITQELENAVASIQTSINKEISEKLKDLFPSLQKFGYPGLGTRSLQTEVILDVKKLLSNFTHVYYPNSGVNLPESYNGLGTRNLILILLQLAKFHKEYSTKNDGMNIHLIFIEEPEAHLHPQMQEVFIKQLEEATEMLASTGTPWIPQFVISTHSSHISNAVGFEHIRYFLQNNQQKTIIKDLKKDFSDCDKNKKFIHKYMTLTKSDLFFADKAILVEGLTERLMIPKMIEKLDKEEQTNLEGNYLTLLEISGAFAHNFLPLLKFLELKTLIVTDLDSVTEKSKGKACEVYKGKSTSNACIKFWFGDEKDLSIIKQKTDSDKVKNKIRIAYQCPESKETACGRSFEDAFMIANKEIFCLQTTNGNELEDAAYEEAKKYANKKSDFAIKYAIDEPDNWKTPKYIKDGLVWLATRE</sequence>
<feature type="domain" description="Endonuclease GajA/Old nuclease/RecF-like AAA" evidence="1">
    <location>
        <begin position="1"/>
        <end position="399"/>
    </location>
</feature>
<evidence type="ECO:0000259" key="2">
    <source>
        <dbReference type="Pfam" id="PF20469"/>
    </source>
</evidence>
<name>A0ABX9VSX3_AGGAP</name>
<evidence type="ECO:0000313" key="4">
    <source>
        <dbReference type="Proteomes" id="UP000274211"/>
    </source>
</evidence>
<feature type="domain" description="OLD protein-like TOPRIM" evidence="2">
    <location>
        <begin position="450"/>
        <end position="518"/>
    </location>
</feature>
<dbReference type="GO" id="GO:0004519">
    <property type="term" value="F:endonuclease activity"/>
    <property type="evidence" value="ECO:0007669"/>
    <property type="project" value="UniProtKB-KW"/>
</dbReference>
<dbReference type="EMBL" id="QMGS01000083">
    <property type="protein sequence ID" value="RMW80975.1"/>
    <property type="molecule type" value="Genomic_DNA"/>
</dbReference>
<protein>
    <submittedName>
        <fullName evidence="3">ATP-dependent endonuclease</fullName>
    </submittedName>
</protein>